<dbReference type="EMBL" id="FZPD01000003">
    <property type="protein sequence ID" value="SNT05061.1"/>
    <property type="molecule type" value="Genomic_DNA"/>
</dbReference>
<dbReference type="Proteomes" id="UP000198393">
    <property type="component" value="Unassembled WGS sequence"/>
</dbReference>
<proteinExistence type="predicted"/>
<evidence type="ECO:0000256" key="1">
    <source>
        <dbReference type="SAM" id="SignalP"/>
    </source>
</evidence>
<dbReference type="OrthoDB" id="1121396at2"/>
<dbReference type="RefSeq" id="WP_089356876.1">
    <property type="nucleotide sequence ID" value="NZ_FZPD01000003.1"/>
</dbReference>
<evidence type="ECO:0000313" key="2">
    <source>
        <dbReference type="EMBL" id="SNT05061.1"/>
    </source>
</evidence>
<keyword evidence="1" id="KW-0732">Signal</keyword>
<feature type="chain" id="PRO_5012082699" description="DUF1579 domain-containing protein" evidence="1">
    <location>
        <begin position="19"/>
        <end position="169"/>
    </location>
</feature>
<dbReference type="AlphaFoldDB" id="A0A239JGN3"/>
<feature type="signal peptide" evidence="1">
    <location>
        <begin position="1"/>
        <end position="18"/>
    </location>
</feature>
<gene>
    <name evidence="2" type="ORF">SAMN05421640_2168</name>
</gene>
<sequence length="169" mass="19231">MKATLLMAGMILCIMASAQQPPKPSEEDLSKLDFWVGKWDLTWEGGKGTNLIEKKLNGRVIQENFEATEGNFKGYLGTSISTFSPRDGKWHQAWADSNGGYIDLIGTMDGDTRIFQMTSPRKLPDGNEIVSRMRFYNITDDSFTWDWEASTDGGETWNLSWRINYKRAE</sequence>
<evidence type="ECO:0000313" key="3">
    <source>
        <dbReference type="Proteomes" id="UP000198393"/>
    </source>
</evidence>
<accession>A0A239JGN3</accession>
<evidence type="ECO:0008006" key="4">
    <source>
        <dbReference type="Google" id="ProtNLM"/>
    </source>
</evidence>
<keyword evidence="3" id="KW-1185">Reference proteome</keyword>
<reference evidence="2 3" key="1">
    <citation type="submission" date="2017-06" db="EMBL/GenBank/DDBJ databases">
        <authorList>
            <person name="Kim H.J."/>
            <person name="Triplett B.A."/>
        </authorList>
    </citation>
    <scope>NUCLEOTIDE SEQUENCE [LARGE SCALE GENOMIC DNA]</scope>
    <source>
        <strain evidence="2 3">DSM 19307</strain>
    </source>
</reference>
<organism evidence="2 3">
    <name type="scientific">Ekhidna lutea</name>
    <dbReference type="NCBI Taxonomy" id="447679"/>
    <lineage>
        <taxon>Bacteria</taxon>
        <taxon>Pseudomonadati</taxon>
        <taxon>Bacteroidota</taxon>
        <taxon>Cytophagia</taxon>
        <taxon>Cytophagales</taxon>
        <taxon>Reichenbachiellaceae</taxon>
        <taxon>Ekhidna</taxon>
    </lineage>
</organism>
<protein>
    <recommendedName>
        <fullName evidence="4">DUF1579 domain-containing protein</fullName>
    </recommendedName>
</protein>
<name>A0A239JGN3_EKHLU</name>